<gene>
    <name evidence="2" type="ORF">F2P81_024101</name>
</gene>
<name>A0A6A4RWL5_SCOMX</name>
<dbReference type="EMBL" id="VEVO01000022">
    <property type="protein sequence ID" value="KAF0023471.1"/>
    <property type="molecule type" value="Genomic_DNA"/>
</dbReference>
<evidence type="ECO:0000313" key="3">
    <source>
        <dbReference type="Proteomes" id="UP000438429"/>
    </source>
</evidence>
<accession>A0A6A4RWL5</accession>
<sequence length="258" mass="28086">MKLVNGGGRGGGGSGGGGEGGGGGEKTAFSFKKCSAFQFVKRKVRRWMRNPKVSVDKAQGKGLHYPCPKCPLADDLWYTHIASPYDCCHYGGPQGGQYYHHEPCSPCPASGQTSGHDKGKGCKVRKWKMLGRHHGDGAGQQKEAESNFHLGGCQSWGIHASPLLASPVMVECSVCSGPYISYAMEDIWQPRQRTQASSLFLQMIKFRAMDLYYHSESDPDSYGCPGDNISFILNIDPKLSSLVRALLSLYVVFLAIKT</sequence>
<proteinExistence type="predicted"/>
<evidence type="ECO:0000256" key="1">
    <source>
        <dbReference type="SAM" id="MobiDB-lite"/>
    </source>
</evidence>
<reference evidence="2 3" key="1">
    <citation type="submission" date="2019-06" db="EMBL/GenBank/DDBJ databases">
        <title>Draft genomes of female and male turbot (Scophthalmus maximus).</title>
        <authorList>
            <person name="Xu H."/>
            <person name="Xu X.-W."/>
            <person name="Shao C."/>
            <person name="Chen S."/>
        </authorList>
    </citation>
    <scope>NUCLEOTIDE SEQUENCE [LARGE SCALE GENOMIC DNA]</scope>
    <source>
        <strain evidence="2">Ysfricsl-2016a</strain>
        <tissue evidence="2">Blood</tissue>
    </source>
</reference>
<dbReference type="Proteomes" id="UP000438429">
    <property type="component" value="Unassembled WGS sequence"/>
</dbReference>
<protein>
    <submittedName>
        <fullName evidence="2">Uncharacterized protein</fullName>
    </submittedName>
</protein>
<evidence type="ECO:0000313" key="2">
    <source>
        <dbReference type="EMBL" id="KAF0023471.1"/>
    </source>
</evidence>
<organism evidence="2 3">
    <name type="scientific">Scophthalmus maximus</name>
    <name type="common">Turbot</name>
    <name type="synonym">Psetta maxima</name>
    <dbReference type="NCBI Taxonomy" id="52904"/>
    <lineage>
        <taxon>Eukaryota</taxon>
        <taxon>Metazoa</taxon>
        <taxon>Chordata</taxon>
        <taxon>Craniata</taxon>
        <taxon>Vertebrata</taxon>
        <taxon>Euteleostomi</taxon>
        <taxon>Actinopterygii</taxon>
        <taxon>Neopterygii</taxon>
        <taxon>Teleostei</taxon>
        <taxon>Neoteleostei</taxon>
        <taxon>Acanthomorphata</taxon>
        <taxon>Carangaria</taxon>
        <taxon>Pleuronectiformes</taxon>
        <taxon>Pleuronectoidei</taxon>
        <taxon>Scophthalmidae</taxon>
        <taxon>Scophthalmus</taxon>
    </lineage>
</organism>
<comment type="caution">
    <text evidence="2">The sequence shown here is derived from an EMBL/GenBank/DDBJ whole genome shotgun (WGS) entry which is preliminary data.</text>
</comment>
<feature type="region of interest" description="Disordered" evidence="1">
    <location>
        <begin position="1"/>
        <end position="24"/>
    </location>
</feature>
<dbReference type="AlphaFoldDB" id="A0A6A4RWL5"/>